<protein>
    <submittedName>
        <fullName evidence="1">Uncharacterized protein</fullName>
    </submittedName>
</protein>
<dbReference type="SUPFAM" id="SSF48403">
    <property type="entry name" value="Ankyrin repeat"/>
    <property type="match status" value="1"/>
</dbReference>
<dbReference type="GO" id="GO:0006886">
    <property type="term" value="P:intracellular protein transport"/>
    <property type="evidence" value="ECO:0007669"/>
    <property type="project" value="InterPro"/>
</dbReference>
<organism evidence="2">
    <name type="scientific">Chlorella variabilis</name>
    <name type="common">Green alga</name>
    <dbReference type="NCBI Taxonomy" id="554065"/>
    <lineage>
        <taxon>Eukaryota</taxon>
        <taxon>Viridiplantae</taxon>
        <taxon>Chlorophyta</taxon>
        <taxon>core chlorophytes</taxon>
        <taxon>Trebouxiophyceae</taxon>
        <taxon>Chlorellales</taxon>
        <taxon>Chlorellaceae</taxon>
        <taxon>Chlorella clade</taxon>
        <taxon>Chlorella</taxon>
    </lineage>
</organism>
<evidence type="ECO:0000313" key="2">
    <source>
        <dbReference type="Proteomes" id="UP000008141"/>
    </source>
</evidence>
<gene>
    <name evidence="1" type="ORF">CHLNCDRAFT_142839</name>
</gene>
<reference evidence="1 2" key="1">
    <citation type="journal article" date="2010" name="Plant Cell">
        <title>The Chlorella variabilis NC64A genome reveals adaptation to photosymbiosis, coevolution with viruses, and cryptic sex.</title>
        <authorList>
            <person name="Blanc G."/>
            <person name="Duncan G."/>
            <person name="Agarkova I."/>
            <person name="Borodovsky M."/>
            <person name="Gurnon J."/>
            <person name="Kuo A."/>
            <person name="Lindquist E."/>
            <person name="Lucas S."/>
            <person name="Pangilinan J."/>
            <person name="Polle J."/>
            <person name="Salamov A."/>
            <person name="Terry A."/>
            <person name="Yamada T."/>
            <person name="Dunigan D.D."/>
            <person name="Grigoriev I.V."/>
            <person name="Claverie J.M."/>
            <person name="Van Etten J.L."/>
        </authorList>
    </citation>
    <scope>NUCLEOTIDE SEQUENCE [LARGE SCALE GENOMIC DNA]</scope>
    <source>
        <strain evidence="1 2">NC64A</strain>
    </source>
</reference>
<dbReference type="InParanoid" id="E1Z8V7"/>
<dbReference type="InterPro" id="IPR044242">
    <property type="entry name" value="LTD-like"/>
</dbReference>
<dbReference type="Gene3D" id="1.25.40.20">
    <property type="entry name" value="Ankyrin repeat-containing domain"/>
    <property type="match status" value="1"/>
</dbReference>
<sequence>MQALTASVCAAAGSAARAGSRRRAFAGRQLRAAVSNGSRCRAFFKFGNSKDKEANGAPQDAEYFQGQKRGDYQASDVQDYFMYMGMLASEGNYERCEAMLATGTAPVDLLLLMACSENDDGKVEELLESGADPSIKDLDGRTPMELTTKEEVRELLSKYVTA</sequence>
<dbReference type="EMBL" id="GL433839">
    <property type="protein sequence ID" value="EFN57405.1"/>
    <property type="molecule type" value="Genomic_DNA"/>
</dbReference>
<name>E1Z8V7_CHLVA</name>
<dbReference type="OrthoDB" id="539213at2759"/>
<dbReference type="GeneID" id="17357172"/>
<dbReference type="OMA" id="GPTCFFK"/>
<proteinExistence type="predicted"/>
<evidence type="ECO:0000313" key="1">
    <source>
        <dbReference type="EMBL" id="EFN57405.1"/>
    </source>
</evidence>
<dbReference type="Proteomes" id="UP000008141">
    <property type="component" value="Unassembled WGS sequence"/>
</dbReference>
<dbReference type="GO" id="GO:0009941">
    <property type="term" value="C:chloroplast envelope"/>
    <property type="evidence" value="ECO:0007669"/>
    <property type="project" value="TreeGrafter"/>
</dbReference>
<dbReference type="GO" id="GO:0009570">
    <property type="term" value="C:chloroplast stroma"/>
    <property type="evidence" value="ECO:0007669"/>
    <property type="project" value="InterPro"/>
</dbReference>
<dbReference type="AlphaFoldDB" id="E1Z8V7"/>
<dbReference type="FunCoup" id="E1Z8V7">
    <property type="interactions" value="498"/>
</dbReference>
<dbReference type="RefSeq" id="XP_005849507.1">
    <property type="nucleotide sequence ID" value="XM_005849445.1"/>
</dbReference>
<dbReference type="GO" id="GO:0090391">
    <property type="term" value="P:granum assembly"/>
    <property type="evidence" value="ECO:0007669"/>
    <property type="project" value="InterPro"/>
</dbReference>
<keyword evidence="2" id="KW-1185">Reference proteome</keyword>
<dbReference type="PANTHER" id="PTHR47317">
    <property type="entry name" value="PROTEIN LHCP TRANSLOCATION DEFECT"/>
    <property type="match status" value="1"/>
</dbReference>
<dbReference type="eggNOG" id="ENOG502RYRG">
    <property type="taxonomic scope" value="Eukaryota"/>
</dbReference>
<dbReference type="STRING" id="554065.E1Z8V7"/>
<dbReference type="KEGG" id="cvr:CHLNCDRAFT_142839"/>
<dbReference type="PANTHER" id="PTHR47317:SF1">
    <property type="entry name" value="PROTEIN LHCP TRANSLOCATION DEFECT"/>
    <property type="match status" value="1"/>
</dbReference>
<dbReference type="InterPro" id="IPR036770">
    <property type="entry name" value="Ankyrin_rpt-contain_sf"/>
</dbReference>
<accession>E1Z8V7</accession>